<feature type="compositionally biased region" description="Low complexity" evidence="1">
    <location>
        <begin position="254"/>
        <end position="270"/>
    </location>
</feature>
<proteinExistence type="predicted"/>
<dbReference type="OrthoDB" id="2570975at2759"/>
<dbReference type="AlphaFoldDB" id="A0A061BFB1"/>
<accession>A0A061BFB1</accession>
<sequence length="348" mass="36457">MASSCASSSSSGSSPSASFFSRSSRSTVPSEAQSGIGRLPQQATLPALDAEQKRSTIRLPLQLPSPPAPFPEVDLHSLIVDKELEDAPLGLAIGKMRELGPSLLVSTTSTCLHIPPGPEIPPYLLATLPSSPAPAPSVFLPSHVLAIRSNDSPRTLLLPVHGLLWAAMSPPLSILSSKPDKQPSHPSLPHVPPPAAFTDSARSYLPVVQVSLPSSAAFPLLQAYAYLRSPALLLSSLLPQPPASPAKPAPPPSLSHLLNPSTSATPSPSAHQQTPQDLIRSLSSLPVTTLLRHIHLVHGLWQDVVALQIGDAELWRAMALAWKLLVTALGGRGRSASRAESPAGEVTA</sequence>
<name>A0A061BFB1_RHOTO</name>
<feature type="compositionally biased region" description="Pro residues" evidence="1">
    <location>
        <begin position="241"/>
        <end position="253"/>
    </location>
</feature>
<organism evidence="2">
    <name type="scientific">Rhodotorula toruloides</name>
    <name type="common">Yeast</name>
    <name type="synonym">Rhodosporidium toruloides</name>
    <dbReference type="NCBI Taxonomy" id="5286"/>
    <lineage>
        <taxon>Eukaryota</taxon>
        <taxon>Fungi</taxon>
        <taxon>Dikarya</taxon>
        <taxon>Basidiomycota</taxon>
        <taxon>Pucciniomycotina</taxon>
        <taxon>Microbotryomycetes</taxon>
        <taxon>Sporidiobolales</taxon>
        <taxon>Sporidiobolaceae</taxon>
        <taxon>Rhodotorula</taxon>
    </lineage>
</organism>
<evidence type="ECO:0000313" key="2">
    <source>
        <dbReference type="EMBL" id="CDR48635.1"/>
    </source>
</evidence>
<evidence type="ECO:0000256" key="1">
    <source>
        <dbReference type="SAM" id="MobiDB-lite"/>
    </source>
</evidence>
<gene>
    <name evidence="2" type="ORF">RHTO0S_19e01244g</name>
</gene>
<feature type="region of interest" description="Disordered" evidence="1">
    <location>
        <begin position="241"/>
        <end position="276"/>
    </location>
</feature>
<feature type="compositionally biased region" description="Low complexity" evidence="1">
    <location>
        <begin position="1"/>
        <end position="30"/>
    </location>
</feature>
<reference evidence="2" key="1">
    <citation type="journal article" date="2014" name="Genome Announc.">
        <title>Draft genome sequence of Rhodosporidium toruloides CECT1137, an oleaginous yeast of biotechnological interest.</title>
        <authorList>
            <person name="Morin N."/>
            <person name="Calcas X."/>
            <person name="Devillers H."/>
            <person name="Durrens P."/>
            <person name="Sherman D.J."/>
            <person name="Nicaud J.-M."/>
            <person name="Neuveglise C."/>
        </authorList>
    </citation>
    <scope>NUCLEOTIDE SEQUENCE</scope>
    <source>
        <strain evidence="2">CECT1137</strain>
    </source>
</reference>
<dbReference type="EMBL" id="LK052954">
    <property type="protein sequence ID" value="CDR48635.1"/>
    <property type="molecule type" value="Genomic_DNA"/>
</dbReference>
<protein>
    <submittedName>
        <fullName evidence="2">RHTO0S19e01244g1_1</fullName>
    </submittedName>
</protein>
<feature type="region of interest" description="Disordered" evidence="1">
    <location>
        <begin position="1"/>
        <end position="49"/>
    </location>
</feature>